<evidence type="ECO:0000256" key="1">
    <source>
        <dbReference type="SAM" id="MobiDB-lite"/>
    </source>
</evidence>
<dbReference type="InterPro" id="IPR024623">
    <property type="entry name" value="YtxH"/>
</dbReference>
<dbReference type="EMBL" id="JACHCC010000016">
    <property type="protein sequence ID" value="MBB6502836.1"/>
    <property type="molecule type" value="Genomic_DNA"/>
</dbReference>
<proteinExistence type="predicted"/>
<keyword evidence="2" id="KW-0812">Transmembrane</keyword>
<evidence type="ECO:0000256" key="2">
    <source>
        <dbReference type="SAM" id="Phobius"/>
    </source>
</evidence>
<dbReference type="InterPro" id="IPR052928">
    <property type="entry name" value="Desiccation-related_membrane"/>
</dbReference>
<feature type="transmembrane region" description="Helical" evidence="2">
    <location>
        <begin position="20"/>
        <end position="39"/>
    </location>
</feature>
<feature type="region of interest" description="Disordered" evidence="1">
    <location>
        <begin position="117"/>
        <end position="137"/>
    </location>
</feature>
<gene>
    <name evidence="3" type="ORF">HDF25_005019</name>
</gene>
<comment type="caution">
    <text evidence="3">The sequence shown here is derived from an EMBL/GenBank/DDBJ whole genome shotgun (WGS) entry which is preliminary data.</text>
</comment>
<dbReference type="RefSeq" id="WP_184629081.1">
    <property type="nucleotide sequence ID" value="NZ_JACHCC010000016.1"/>
</dbReference>
<dbReference type="Proteomes" id="UP000521017">
    <property type="component" value="Unassembled WGS sequence"/>
</dbReference>
<name>A0A7X0J841_9SPHI</name>
<evidence type="ECO:0000313" key="4">
    <source>
        <dbReference type="Proteomes" id="UP000521017"/>
    </source>
</evidence>
<dbReference type="AlphaFoldDB" id="A0A7X0J841"/>
<keyword evidence="2" id="KW-1133">Transmembrane helix</keyword>
<organism evidence="3 4">
    <name type="scientific">Pedobacter cryoconitis</name>
    <dbReference type="NCBI Taxonomy" id="188932"/>
    <lineage>
        <taxon>Bacteria</taxon>
        <taxon>Pseudomonadati</taxon>
        <taxon>Bacteroidota</taxon>
        <taxon>Sphingobacteriia</taxon>
        <taxon>Sphingobacteriales</taxon>
        <taxon>Sphingobacteriaceae</taxon>
        <taxon>Pedobacter</taxon>
    </lineage>
</organism>
<dbReference type="PANTHER" id="PTHR35792">
    <property type="entry name" value="GENERAL STRESS PROTEIN"/>
    <property type="match status" value="1"/>
</dbReference>
<dbReference type="PANTHER" id="PTHR35792:SF2">
    <property type="entry name" value="GENERAL STRESS PROTEIN"/>
    <property type="match status" value="1"/>
</dbReference>
<dbReference type="SUPFAM" id="SSF58113">
    <property type="entry name" value="Apolipoprotein A-I"/>
    <property type="match status" value="1"/>
</dbReference>
<reference evidence="3 4" key="1">
    <citation type="submission" date="2020-08" db="EMBL/GenBank/DDBJ databases">
        <title>Genomic Encyclopedia of Type Strains, Phase IV (KMG-V): Genome sequencing to study the core and pangenomes of soil and plant-associated prokaryotes.</title>
        <authorList>
            <person name="Whitman W."/>
        </authorList>
    </citation>
    <scope>NUCLEOTIDE SEQUENCE [LARGE SCALE GENOMIC DNA]</scope>
    <source>
        <strain evidence="3 4">M2T3</strain>
    </source>
</reference>
<sequence>MDYKKLINDHLDRQTDKTPVAVALLAGLAIGAALGILFAPGSGSETRNLISDKTKDLTDSAKDKLHSYKEKLKNSADHLADAAKDKYQTYGQKIQHHADGLADLKDRTVETVKSKFSDAKEELSDKAHEIKKDIENA</sequence>
<dbReference type="Pfam" id="PF12732">
    <property type="entry name" value="YtxH"/>
    <property type="match status" value="1"/>
</dbReference>
<accession>A0A7X0J841</accession>
<protein>
    <submittedName>
        <fullName evidence="3">Gas vesicle protein</fullName>
    </submittedName>
</protein>
<dbReference type="Gene3D" id="6.10.140.1430">
    <property type="match status" value="1"/>
</dbReference>
<evidence type="ECO:0000313" key="3">
    <source>
        <dbReference type="EMBL" id="MBB6502836.1"/>
    </source>
</evidence>
<keyword evidence="2" id="KW-0472">Membrane</keyword>